<proteinExistence type="predicted"/>
<evidence type="ECO:0000313" key="2">
    <source>
        <dbReference type="EMBL" id="WAG62793.1"/>
    </source>
</evidence>
<evidence type="ECO:0000313" key="3">
    <source>
        <dbReference type="Proteomes" id="UP001164733"/>
    </source>
</evidence>
<evidence type="ECO:0000259" key="1">
    <source>
        <dbReference type="Pfam" id="PF07179"/>
    </source>
</evidence>
<protein>
    <submittedName>
        <fullName evidence="2">SseB family protein</fullName>
    </submittedName>
</protein>
<gene>
    <name evidence="2" type="ORF">LL038_11385</name>
</gene>
<dbReference type="AlphaFoldDB" id="A0AA47EQB7"/>
<sequence length="150" mass="17061">MIKVNKPVTNPELVDSMDKFISEKSAVNELNLIEKINKSHLMTPVIISGEVEKGVIPEGTTVSFKTITNTENESYIVTFTDNDELCKWSKDKQETLAYTYDDLNGIVLENINTVKGFVINPYNQIFIITPELMLYFSQRKAEIATKKDSF</sequence>
<dbReference type="InterPro" id="IPR009839">
    <property type="entry name" value="SseB_N"/>
</dbReference>
<organism evidence="2 3">
    <name type="scientific">Clostridium estertheticum</name>
    <dbReference type="NCBI Taxonomy" id="238834"/>
    <lineage>
        <taxon>Bacteria</taxon>
        <taxon>Bacillati</taxon>
        <taxon>Bacillota</taxon>
        <taxon>Clostridia</taxon>
        <taxon>Eubacteriales</taxon>
        <taxon>Clostridiaceae</taxon>
        <taxon>Clostridium</taxon>
    </lineage>
</organism>
<dbReference type="Proteomes" id="UP001164733">
    <property type="component" value="Chromosome"/>
</dbReference>
<reference evidence="2" key="1">
    <citation type="submission" date="2021-11" db="EMBL/GenBank/DDBJ databases">
        <title>Clostridia strains as spoilage organisms.</title>
        <authorList>
            <person name="Wambui J."/>
            <person name="Stevens M.J.A."/>
            <person name="Stephan R."/>
        </authorList>
    </citation>
    <scope>NUCLEOTIDE SEQUENCE</scope>
    <source>
        <strain evidence="2">CF009</strain>
    </source>
</reference>
<feature type="domain" description="SseB protein N-terminal" evidence="1">
    <location>
        <begin position="28"/>
        <end position="124"/>
    </location>
</feature>
<dbReference type="RefSeq" id="WP_216125058.1">
    <property type="nucleotide sequence ID" value="NZ_CP086239.1"/>
</dbReference>
<dbReference type="EMBL" id="CP086239">
    <property type="protein sequence ID" value="WAG62793.1"/>
    <property type="molecule type" value="Genomic_DNA"/>
</dbReference>
<accession>A0AA47EQB7</accession>
<name>A0AA47EQB7_9CLOT</name>
<dbReference type="Pfam" id="PF07179">
    <property type="entry name" value="SseB"/>
    <property type="match status" value="1"/>
</dbReference>